<evidence type="ECO:0000313" key="1">
    <source>
        <dbReference type="EMBL" id="ABX65715.1"/>
    </source>
</evidence>
<gene>
    <name evidence="1" type="ordered locus">SPAB_00273</name>
</gene>
<dbReference type="EMBL" id="CP000886">
    <property type="protein sequence ID" value="ABX65715.1"/>
    <property type="molecule type" value="Genomic_DNA"/>
</dbReference>
<reference evidence="1 2" key="1">
    <citation type="submission" date="2007-11" db="EMBL/GenBank/DDBJ databases">
        <authorList>
            <consortium name="The Salmonella enterica serovar Paratyphi B Genome Sequencing Project"/>
            <person name="McClelland M."/>
            <person name="Sanderson E.K."/>
            <person name="Porwollik S."/>
            <person name="Spieth J."/>
            <person name="Clifton W.S."/>
            <person name="Fulton R."/>
            <person name="Cordes M."/>
            <person name="Wollam A."/>
            <person name="Shah N."/>
            <person name="Pepin K."/>
            <person name="Bhonagiri V."/>
            <person name="Nash W."/>
            <person name="Johnson M."/>
            <person name="Thiruvilangam P."/>
            <person name="Wilson R."/>
        </authorList>
    </citation>
    <scope>NUCLEOTIDE SEQUENCE [LARGE SCALE GENOMIC DNA]</scope>
    <source>
        <strain evidence="2">ATCC BAA-1250 / SPB7</strain>
    </source>
</reference>
<sequence>MQQLVDKFGTGFNKLFSTNAAVKCLSQPVLKDVDAGFDTGDGQFSARPDARVLRLVREGGECGIRVLFRKSIHMRHPLKSRMVA</sequence>
<organism evidence="1 2">
    <name type="scientific">Salmonella paratyphi B (strain ATCC BAA-1250 / SPB7)</name>
    <dbReference type="NCBI Taxonomy" id="1016998"/>
    <lineage>
        <taxon>Bacteria</taxon>
        <taxon>Pseudomonadati</taxon>
        <taxon>Pseudomonadota</taxon>
        <taxon>Gammaproteobacteria</taxon>
        <taxon>Enterobacterales</taxon>
        <taxon>Enterobacteriaceae</taxon>
        <taxon>Salmonella</taxon>
    </lineage>
</organism>
<protein>
    <submittedName>
        <fullName evidence="1">Uncharacterized protein</fullName>
    </submittedName>
</protein>
<dbReference type="KEGG" id="spq:SPAB_00273"/>
<dbReference type="Proteomes" id="UP000008556">
    <property type="component" value="Chromosome"/>
</dbReference>
<proteinExistence type="predicted"/>
<name>A0A6C6YYA3_SALPB</name>
<accession>A0A6C6YYA3</accession>
<dbReference type="AlphaFoldDB" id="A0A6C6YYA3"/>
<evidence type="ECO:0000313" key="2">
    <source>
        <dbReference type="Proteomes" id="UP000008556"/>
    </source>
</evidence>